<comment type="subcellular location">
    <subcellularLocation>
        <location evidence="2">Cytoplasm</location>
    </subcellularLocation>
    <subcellularLocation>
        <location evidence="1">Nucleus</location>
    </subcellularLocation>
</comment>
<dbReference type="FunFam" id="2.40.50.140:FF:000217">
    <property type="entry name" value="DNA damage induced apoptosis suppressor"/>
    <property type="match status" value="1"/>
</dbReference>
<evidence type="ECO:0000313" key="14">
    <source>
        <dbReference type="Ensembl" id="ENSLAFP00000007206.3"/>
    </source>
</evidence>
<feature type="signal peptide" evidence="12">
    <location>
        <begin position="1"/>
        <end position="20"/>
    </location>
</feature>
<evidence type="ECO:0000256" key="1">
    <source>
        <dbReference type="ARBA" id="ARBA00004123"/>
    </source>
</evidence>
<dbReference type="OMA" id="WQPSLEL"/>
<dbReference type="InterPro" id="IPR013955">
    <property type="entry name" value="Rep_factor-A_C"/>
</dbReference>
<comment type="function">
    <text evidence="8">May be an anti-apoptotic protein involved in DNA repair or cell survival.</text>
</comment>
<reference evidence="14" key="3">
    <citation type="submission" date="2025-09" db="UniProtKB">
        <authorList>
            <consortium name="Ensembl"/>
        </authorList>
    </citation>
    <scope>IDENTIFICATION</scope>
    <source>
        <strain evidence="14">Isolate ISIS603380</strain>
    </source>
</reference>
<dbReference type="FunCoup" id="G3T239">
    <property type="interactions" value="89"/>
</dbReference>
<name>G3T239_LOXAF</name>
<evidence type="ECO:0000256" key="3">
    <source>
        <dbReference type="ARBA" id="ARBA00022490"/>
    </source>
</evidence>
<organism evidence="14 15">
    <name type="scientific">Loxodonta africana</name>
    <name type="common">African elephant</name>
    <dbReference type="NCBI Taxonomy" id="9785"/>
    <lineage>
        <taxon>Eukaryota</taxon>
        <taxon>Metazoa</taxon>
        <taxon>Chordata</taxon>
        <taxon>Craniata</taxon>
        <taxon>Vertebrata</taxon>
        <taxon>Euteleostomi</taxon>
        <taxon>Mammalia</taxon>
        <taxon>Eutheria</taxon>
        <taxon>Afrotheria</taxon>
        <taxon>Proboscidea</taxon>
        <taxon>Elephantidae</taxon>
        <taxon>Loxodonta</taxon>
    </lineage>
</organism>
<feature type="compositionally biased region" description="Polar residues" evidence="11">
    <location>
        <begin position="477"/>
        <end position="490"/>
    </location>
</feature>
<keyword evidence="12" id="KW-0732">Signal</keyword>
<dbReference type="GO" id="GO:0097752">
    <property type="term" value="P:regulation of DNA stability"/>
    <property type="evidence" value="ECO:0007669"/>
    <property type="project" value="Ensembl"/>
</dbReference>
<evidence type="ECO:0000256" key="4">
    <source>
        <dbReference type="ARBA" id="ARBA00022703"/>
    </source>
</evidence>
<dbReference type="Pfam" id="PF08646">
    <property type="entry name" value="Rep_fac-A_C"/>
    <property type="match status" value="1"/>
</dbReference>
<keyword evidence="5" id="KW-0338">Growth arrest</keyword>
<evidence type="ECO:0000256" key="5">
    <source>
        <dbReference type="ARBA" id="ARBA00022810"/>
    </source>
</evidence>
<evidence type="ECO:0000313" key="15">
    <source>
        <dbReference type="Proteomes" id="UP000007646"/>
    </source>
</evidence>
<dbReference type="GO" id="GO:0005737">
    <property type="term" value="C:cytoplasm"/>
    <property type="evidence" value="ECO:0007669"/>
    <property type="project" value="UniProtKB-SubCell"/>
</dbReference>
<evidence type="ECO:0000256" key="7">
    <source>
        <dbReference type="ARBA" id="ARBA00023306"/>
    </source>
</evidence>
<evidence type="ECO:0000256" key="9">
    <source>
        <dbReference type="ARBA" id="ARBA00069059"/>
    </source>
</evidence>
<reference evidence="14" key="2">
    <citation type="submission" date="2025-08" db="UniProtKB">
        <authorList>
            <consortium name="Ensembl"/>
        </authorList>
    </citation>
    <scope>IDENTIFICATION</scope>
    <source>
        <strain evidence="14">Isolate ISIS603380</strain>
    </source>
</reference>
<sequence>MNRRRKFLLASVLALQNSSFIYPSCQKCFSRIILGSKRSHCPKCGSVGKVENASYRYKLSLKVAESNKWFGITVFGSCLDTFFGLTATGLHRYIEDPNEIPETLDSDTTQNLLTKAAETCFVGQSFIFGVTNFENQGSYSNNFLQQRPDCKREVKALVASQIVLPDPRVAGFTVIDYFRQLLQPSNLGKLRHGSQANSCVLALGHSDSDLSSICGSDSSSYSFKSHGRENFSRFWQSSLELISIVSEPTGDDDLSPSEQSKANGALHQNRKYISFTEVTSSSSYHDPIQSSCGFVLHVDKKSKAEKSGEELGLQANQLSVVCSSHHEVGVTDCSLLSLKIQEPREPSNTKSFHNMVEIKNTYSQPELTWRHHHSANAPSSLQERATCCSPSSLGLGEVAGGSQDCDPEKWDDLPFSESLNKFLAAIESEIAITETDASSRKYYLDHDIDKLRADHSQLSVTPQRTTGALHTPPLALRSSQTTVKSNSSKDNCPFKYEANPSPSTQKESQPDNIAETISLSANGRDIPDYVLSNAYLSALFSSSKDFGTTVTLKKTTRIQPHTAKISPRPNTSESNHSFLNIKYINGEKSLSEVSEKLTNLCSRKCNVSDLYSLEKKQYYRWPKNQDDSFTICRQLTYPLEPFCSSPNTSTNTLKEMPYGHSSNNIIQRYSTGHEGSYNASADLFDVSAKEMDVATEITKKSQDIPLYSEKSLVESHPSESDFSLRSLSENSSQSSQKLALQSIPASMYPRPCSSPPHFQSDSEYDFEDSQDFVPYSQSTPVATYHQTRIHGMIGAFEKVPAFYSDLDANCKNTRISSEIDTQQATPNGPHNKKTHIQRAKSSVPSGVTQPVVSNHCPIAEYLETDIDECIPPTTKKEFFLDNLQFQTMNVRKRLAACYSPDQKELLRKKPRHVKQRMDK</sequence>
<keyword evidence="15" id="KW-1185">Reference proteome</keyword>
<dbReference type="Gene3D" id="2.40.50.140">
    <property type="entry name" value="Nucleic acid-binding proteins"/>
    <property type="match status" value="1"/>
</dbReference>
<dbReference type="InParanoid" id="G3T239"/>
<protein>
    <recommendedName>
        <fullName evidence="9">DNA damage-induced apoptosis suppressor protein</fullName>
    </recommendedName>
    <alternativeName>
        <fullName evidence="10">Nitric oxide-inducible gene protein</fullName>
    </alternativeName>
</protein>
<feature type="compositionally biased region" description="Polar residues" evidence="11">
    <location>
        <begin position="500"/>
        <end position="511"/>
    </location>
</feature>
<evidence type="ECO:0000256" key="2">
    <source>
        <dbReference type="ARBA" id="ARBA00004496"/>
    </source>
</evidence>
<dbReference type="GO" id="GO:1902230">
    <property type="term" value="P:negative regulation of intrinsic apoptotic signaling pathway in response to DNA damage"/>
    <property type="evidence" value="ECO:0007669"/>
    <property type="project" value="Ensembl"/>
</dbReference>
<dbReference type="AlphaFoldDB" id="G3T239"/>
<dbReference type="SUPFAM" id="SSF50249">
    <property type="entry name" value="Nucleic acid-binding proteins"/>
    <property type="match status" value="1"/>
</dbReference>
<dbReference type="Ensembl" id="ENSLAFT00000008582.3">
    <property type="protein sequence ID" value="ENSLAFP00000007206.3"/>
    <property type="gene ID" value="ENSLAFG00000008583.3"/>
</dbReference>
<feature type="domain" description="Replication factor A C-terminal" evidence="13">
    <location>
        <begin position="10"/>
        <end position="98"/>
    </location>
</feature>
<keyword evidence="6" id="KW-0539">Nucleus</keyword>
<dbReference type="HOGENOM" id="CLU_015113_0_0_1"/>
<evidence type="ECO:0000256" key="6">
    <source>
        <dbReference type="ARBA" id="ARBA00023242"/>
    </source>
</evidence>
<evidence type="ECO:0000256" key="10">
    <source>
        <dbReference type="ARBA" id="ARBA00075896"/>
    </source>
</evidence>
<dbReference type="GO" id="GO:0005634">
    <property type="term" value="C:nucleus"/>
    <property type="evidence" value="ECO:0007669"/>
    <property type="project" value="UniProtKB-SubCell"/>
</dbReference>
<proteinExistence type="predicted"/>
<evidence type="ECO:0000259" key="13">
    <source>
        <dbReference type="Pfam" id="PF08646"/>
    </source>
</evidence>
<dbReference type="GO" id="GO:0006915">
    <property type="term" value="P:apoptotic process"/>
    <property type="evidence" value="ECO:0007669"/>
    <property type="project" value="UniProtKB-KW"/>
</dbReference>
<keyword evidence="4" id="KW-0053">Apoptosis</keyword>
<evidence type="ECO:0000256" key="12">
    <source>
        <dbReference type="SAM" id="SignalP"/>
    </source>
</evidence>
<dbReference type="PANTHER" id="PTHR35537:SF1">
    <property type="entry name" value="DNA DAMAGE-INDUCED APOPTOSIS SUPPRESSOR PROTEIN"/>
    <property type="match status" value="1"/>
</dbReference>
<feature type="region of interest" description="Disordered" evidence="11">
    <location>
        <begin position="477"/>
        <end position="511"/>
    </location>
</feature>
<evidence type="ECO:0000256" key="11">
    <source>
        <dbReference type="SAM" id="MobiDB-lite"/>
    </source>
</evidence>
<accession>G3T239</accession>
<dbReference type="PANTHER" id="PTHR35537">
    <property type="entry name" value="DNA DAMAGE-INDUCIBLE APOPTOSIS SUPPRESSOR PROTEIN DDIAS"/>
    <property type="match status" value="1"/>
</dbReference>
<keyword evidence="7" id="KW-0131">Cell cycle</keyword>
<evidence type="ECO:0000256" key="8">
    <source>
        <dbReference type="ARBA" id="ARBA00053253"/>
    </source>
</evidence>
<dbReference type="eggNOG" id="ENOG502R2XT">
    <property type="taxonomic scope" value="Eukaryota"/>
</dbReference>
<feature type="chain" id="PRO_5003454754" description="DNA damage-induced apoptosis suppressor protein" evidence="12">
    <location>
        <begin position="21"/>
        <end position="919"/>
    </location>
</feature>
<dbReference type="GO" id="GO:0051726">
    <property type="term" value="P:regulation of cell cycle"/>
    <property type="evidence" value="ECO:0007669"/>
    <property type="project" value="UniProtKB-KW"/>
</dbReference>
<keyword evidence="3" id="KW-0963">Cytoplasm</keyword>
<dbReference type="STRING" id="9785.ENSLAFP00000007206"/>
<dbReference type="Proteomes" id="UP000007646">
    <property type="component" value="Unassembled WGS sequence"/>
</dbReference>
<dbReference type="InterPro" id="IPR043522">
    <property type="entry name" value="DDIAS"/>
</dbReference>
<dbReference type="InterPro" id="IPR012340">
    <property type="entry name" value="NA-bd_OB-fold"/>
</dbReference>
<reference evidence="14 15" key="1">
    <citation type="submission" date="2009-06" db="EMBL/GenBank/DDBJ databases">
        <title>The Genome Sequence of Loxodonta africana (African elephant).</title>
        <authorList>
            <person name="Di Palma F."/>
            <person name="Heiman D."/>
            <person name="Young S."/>
            <person name="Johnson J."/>
            <person name="Lander E.S."/>
            <person name="Lindblad-Toh K."/>
        </authorList>
    </citation>
    <scope>NUCLEOTIDE SEQUENCE [LARGE SCALE GENOMIC DNA]</scope>
    <source>
        <strain evidence="14 15">Isolate ISIS603380</strain>
    </source>
</reference>
<feature type="region of interest" description="Disordered" evidence="11">
    <location>
        <begin position="721"/>
        <end position="741"/>
    </location>
</feature>
<dbReference type="GeneTree" id="ENSGT00390000014932"/>
<gene>
    <name evidence="14" type="primary">DDIAS</name>
</gene>